<keyword evidence="2" id="KW-1185">Reference proteome</keyword>
<dbReference type="KEGG" id="prv:G7070_09705"/>
<dbReference type="SUPFAM" id="SSF81301">
    <property type="entry name" value="Nucleotidyltransferase"/>
    <property type="match status" value="1"/>
</dbReference>
<dbReference type="EMBL" id="CP049865">
    <property type="protein sequence ID" value="QIK72490.1"/>
    <property type="molecule type" value="Genomic_DNA"/>
</dbReference>
<proteinExistence type="predicted"/>
<name>A0A6G7Y6S3_9ACTN</name>
<evidence type="ECO:0000313" key="2">
    <source>
        <dbReference type="Proteomes" id="UP000501058"/>
    </source>
</evidence>
<gene>
    <name evidence="1" type="ORF">G7070_09705</name>
</gene>
<dbReference type="InterPro" id="IPR043519">
    <property type="entry name" value="NT_sf"/>
</dbReference>
<dbReference type="Pfam" id="PF04229">
    <property type="entry name" value="GrpB"/>
    <property type="match status" value="1"/>
</dbReference>
<dbReference type="PANTHER" id="PTHR34822:SF1">
    <property type="entry name" value="GRPB FAMILY PROTEIN"/>
    <property type="match status" value="1"/>
</dbReference>
<reference evidence="1 2" key="1">
    <citation type="submission" date="2020-03" db="EMBL/GenBank/DDBJ databases">
        <title>Propioniciclava sp. nov., isolated from Hydrophilus acuminatus.</title>
        <authorList>
            <person name="Hyun D.-W."/>
            <person name="Bae J.-W."/>
        </authorList>
    </citation>
    <scope>NUCLEOTIDE SEQUENCE [LARGE SCALE GENOMIC DNA]</scope>
    <source>
        <strain evidence="1 2">HDW11</strain>
    </source>
</reference>
<sequence>MAIEVTPPSEQWPVQFAGVAAALTRALAGVPVVGIEHVGSTSVPGLAAKPILDIDVVVRREDVAAAIAALAAAGYEHHGDLGVTDREALLAPDADPKRNVYVCVAGTLHLRNHLAVRDVLRRRPDLRDRYGAVKLALAADPAMDIETYLDGKSDILREVLGHSDLSEEEKALIFALNTNR</sequence>
<protein>
    <submittedName>
        <fullName evidence="1">GrpB family protein</fullName>
    </submittedName>
</protein>
<dbReference type="RefSeq" id="WP_166233564.1">
    <property type="nucleotide sequence ID" value="NZ_CP049865.1"/>
</dbReference>
<organism evidence="1 2">
    <name type="scientific">Propioniciclava coleopterorum</name>
    <dbReference type="NCBI Taxonomy" id="2714937"/>
    <lineage>
        <taxon>Bacteria</taxon>
        <taxon>Bacillati</taxon>
        <taxon>Actinomycetota</taxon>
        <taxon>Actinomycetes</taxon>
        <taxon>Propionibacteriales</taxon>
        <taxon>Propionibacteriaceae</taxon>
        <taxon>Propioniciclava</taxon>
    </lineage>
</organism>
<dbReference type="Gene3D" id="3.30.460.10">
    <property type="entry name" value="Beta Polymerase, domain 2"/>
    <property type="match status" value="1"/>
</dbReference>
<evidence type="ECO:0000313" key="1">
    <source>
        <dbReference type="EMBL" id="QIK72490.1"/>
    </source>
</evidence>
<dbReference type="AlphaFoldDB" id="A0A6G7Y6S3"/>
<dbReference type="PANTHER" id="PTHR34822">
    <property type="entry name" value="GRPB DOMAIN PROTEIN (AFU_ORTHOLOGUE AFUA_1G01530)"/>
    <property type="match status" value="1"/>
</dbReference>
<accession>A0A6G7Y6S3</accession>
<dbReference type="Proteomes" id="UP000501058">
    <property type="component" value="Chromosome"/>
</dbReference>
<dbReference type="InterPro" id="IPR007344">
    <property type="entry name" value="GrpB/CoaE"/>
</dbReference>